<accession>A0A967ARF5</accession>
<dbReference type="InterPro" id="IPR052387">
    <property type="entry name" value="Fibrocystin"/>
</dbReference>
<reference evidence="7" key="1">
    <citation type="submission" date="2019-07" db="EMBL/GenBank/DDBJ databases">
        <authorList>
            <person name="De-Chao Zhang Q."/>
        </authorList>
    </citation>
    <scope>NUCLEOTIDE SEQUENCE</scope>
    <source>
        <strain evidence="7">TP-CH-4</strain>
    </source>
</reference>
<comment type="subcellular location">
    <subcellularLocation>
        <location evidence="1">Cell membrane</location>
    </subcellularLocation>
</comment>
<evidence type="ECO:0000256" key="2">
    <source>
        <dbReference type="ARBA" id="ARBA00022475"/>
    </source>
</evidence>
<keyword evidence="3 5" id="KW-0732">Signal</keyword>
<organism evidence="7 8">
    <name type="scientific">Pelagihabitans pacificus</name>
    <dbReference type="NCBI Taxonomy" id="2696054"/>
    <lineage>
        <taxon>Bacteria</taxon>
        <taxon>Pseudomonadati</taxon>
        <taxon>Bacteroidota</taxon>
        <taxon>Flavobacteriia</taxon>
        <taxon>Flavobacteriales</taxon>
        <taxon>Flavobacteriaceae</taxon>
        <taxon>Pelagihabitans</taxon>
    </lineage>
</organism>
<feature type="chain" id="PRO_5038091728" evidence="5">
    <location>
        <begin position="26"/>
        <end position="904"/>
    </location>
</feature>
<dbReference type="EMBL" id="VIKU02000001">
    <property type="protein sequence ID" value="NHF58627.1"/>
    <property type="molecule type" value="Genomic_DNA"/>
</dbReference>
<dbReference type="Proteomes" id="UP000707206">
    <property type="component" value="Unassembled WGS sequence"/>
</dbReference>
<dbReference type="InterPro" id="IPR026444">
    <property type="entry name" value="Secre_tail"/>
</dbReference>
<evidence type="ECO:0000313" key="8">
    <source>
        <dbReference type="Proteomes" id="UP000707206"/>
    </source>
</evidence>
<evidence type="ECO:0000256" key="5">
    <source>
        <dbReference type="SAM" id="SignalP"/>
    </source>
</evidence>
<sequence length="904" mass="100515">MTYKNAARFLYLFFALTAIPCTLLAQQNWSNPSSWASGEVPKANQDIRIPADKTILLDVSPPNLGNLVIEGSLIFEDKNLSLTAETIKVMGLLQIGTAETPFQSNATITLNGPKVDEEVFGGRFLTTLSGGSLQLHGASAAKLSWGQLEGTVQPGATSITLDQTPVGWETGDKIAIAPSGYEPYEAEELTITGVAGNTISFVPALQFPHFGEIQEYEGKLLDERAEVGMLTRNIKIRGAQDSEEQRFGGHTMILNESGPIHIEGVEFTLMGQPGIEARYNMHWHLAGDREGDYIKNSSIHHSLQRGVVIHRTDNVLVEDVVAYNVRNHVFIPAEDGPEINNTFRHNLAILVRKPEKGFFAFPRDGGGGSNQGEQRVGGFWMRNVHNNLIDNHVAGSERGTGFFFDTRGRSRDFREIDLLPREVVFDGNVAHSCSVPGNLGNEGISNTALYSQVGHGHGFFMTTFNPGDLMWTFNNFTSYKNAMSGVWTEITNVTLDNFMIADNAIGLLSSESHVQNTVVIGKSANTIGGKNRHLRHGDRRAGYYSIAQGGRKQPKLTNVTFIDINKDVEEGKVAAAVIGHGGHRGKNFFRSVQLKGETLPVWMSTRGSKGDNENSSFLLDEDGSLTGYDRPVLIAHPYSSFRHDAIEYREEWQAYILEAEGAMQLKMNGIGFDLEQEVSLIRDFDRLRIPKQQHAHQRFFNFFGQQSYTIVGQWEIDEKDNYLELRSVMEKEGEWTTFKHPFPYTGILVLDREDNPITQVNSLAELDAQQATAYYFDPAQGAVYLKMVTDETGYSNINLIPQGEKTGNNYGIEYGDIRQFVLDAKVYPNPLSADSRLEYTLLQDQVVAISIYDILGRKVKTLLVEEQEDGFHSVPIGEHVMQSGTYVVDINFLVSSLPIKIIKP</sequence>
<keyword evidence="2" id="KW-1003">Cell membrane</keyword>
<reference evidence="7" key="2">
    <citation type="submission" date="2020-03" db="EMBL/GenBank/DDBJ databases">
        <title>Flavobacteriaceae bacterium strain TP-CH-4, a member of the family Flavobacteriaceae isolated from a deep-sea seamount.</title>
        <authorList>
            <person name="Zhang D.-C."/>
        </authorList>
    </citation>
    <scope>NUCLEOTIDE SEQUENCE</scope>
    <source>
        <strain evidence="7">TP-CH-4</strain>
    </source>
</reference>
<dbReference type="PROSITE" id="PS51484">
    <property type="entry name" value="G8"/>
    <property type="match status" value="1"/>
</dbReference>
<dbReference type="InterPro" id="IPR019316">
    <property type="entry name" value="G8_domain"/>
</dbReference>
<evidence type="ECO:0000259" key="6">
    <source>
        <dbReference type="PROSITE" id="PS51484"/>
    </source>
</evidence>
<feature type="domain" description="G8" evidence="6">
    <location>
        <begin position="33"/>
        <end position="150"/>
    </location>
</feature>
<evidence type="ECO:0000313" key="7">
    <source>
        <dbReference type="EMBL" id="NHF58627.1"/>
    </source>
</evidence>
<dbReference type="NCBIfam" id="TIGR04183">
    <property type="entry name" value="Por_Secre_tail"/>
    <property type="match status" value="1"/>
</dbReference>
<keyword evidence="4" id="KW-0325">Glycoprotein</keyword>
<evidence type="ECO:0000256" key="3">
    <source>
        <dbReference type="ARBA" id="ARBA00022729"/>
    </source>
</evidence>
<gene>
    <name evidence="7" type="ORF">FK220_004710</name>
</gene>
<comment type="caution">
    <text evidence="7">The sequence shown here is derived from an EMBL/GenBank/DDBJ whole genome shotgun (WGS) entry which is preliminary data.</text>
</comment>
<evidence type="ECO:0000256" key="4">
    <source>
        <dbReference type="ARBA" id="ARBA00023180"/>
    </source>
</evidence>
<keyword evidence="2" id="KW-0472">Membrane</keyword>
<dbReference type="InterPro" id="IPR055401">
    <property type="entry name" value="CEMIP_beta-hel_dom"/>
</dbReference>
<dbReference type="Pfam" id="PF10162">
    <property type="entry name" value="G8"/>
    <property type="match status" value="1"/>
</dbReference>
<dbReference type="Pfam" id="PF24606">
    <property type="entry name" value="CEMIP_beta-hel"/>
    <property type="match status" value="1"/>
</dbReference>
<dbReference type="GO" id="GO:0005886">
    <property type="term" value="C:plasma membrane"/>
    <property type="evidence" value="ECO:0007669"/>
    <property type="project" value="UniProtKB-SubCell"/>
</dbReference>
<dbReference type="PANTHER" id="PTHR46769">
    <property type="entry name" value="POLYCYSTIC KIDNEY AND HEPATIC DISEASE 1 (AUTOSOMAL RECESSIVE)-LIKE 1"/>
    <property type="match status" value="1"/>
</dbReference>
<protein>
    <submittedName>
        <fullName evidence="7">T9SS type A sorting domain-containing protein</fullName>
    </submittedName>
</protein>
<proteinExistence type="predicted"/>
<dbReference type="SUPFAM" id="SSF51126">
    <property type="entry name" value="Pectin lyase-like"/>
    <property type="match status" value="1"/>
</dbReference>
<dbReference type="InterPro" id="IPR011050">
    <property type="entry name" value="Pectin_lyase_fold/virulence"/>
</dbReference>
<name>A0A967ARF5_9FLAO</name>
<dbReference type="SMART" id="SM01225">
    <property type="entry name" value="G8"/>
    <property type="match status" value="1"/>
</dbReference>
<evidence type="ECO:0000256" key="1">
    <source>
        <dbReference type="ARBA" id="ARBA00004236"/>
    </source>
</evidence>
<dbReference type="PANTHER" id="PTHR46769:SF2">
    <property type="entry name" value="FIBROCYSTIN-L ISOFORM 2 PRECURSOR-RELATED"/>
    <property type="match status" value="1"/>
</dbReference>
<feature type="signal peptide" evidence="5">
    <location>
        <begin position="1"/>
        <end position="25"/>
    </location>
</feature>
<dbReference type="RefSeq" id="WP_152573109.1">
    <property type="nucleotide sequence ID" value="NZ_VIKU02000001.1"/>
</dbReference>
<dbReference type="AlphaFoldDB" id="A0A967ARF5"/>
<keyword evidence="8" id="KW-1185">Reference proteome</keyword>